<dbReference type="EMBL" id="JAQQAF010000008">
    <property type="protein sequence ID" value="KAJ8467442.1"/>
    <property type="molecule type" value="Genomic_DNA"/>
</dbReference>
<proteinExistence type="predicted"/>
<keyword evidence="2" id="KW-1185">Reference proteome</keyword>
<sequence length="100" mass="10935">MEGPPPPPEAALRLLLPAGPRWPPQLLFTDSKPIHSAASHAVADLTLRTSSSPLVLLSHGEGFAYFYSGRCRSHRGPRFLSSLSIYPLESPVVDMENEQN</sequence>
<evidence type="ECO:0000313" key="1">
    <source>
        <dbReference type="EMBL" id="KAJ8467442.1"/>
    </source>
</evidence>
<reference evidence="1 2" key="1">
    <citation type="submission" date="2022-12" db="EMBL/GenBank/DDBJ databases">
        <title>Chromosome-scale assembly of the Ensete ventricosum genome.</title>
        <authorList>
            <person name="Dussert Y."/>
            <person name="Stocks J."/>
            <person name="Wendawek A."/>
            <person name="Woldeyes F."/>
            <person name="Nichols R.A."/>
            <person name="Borrell J.S."/>
        </authorList>
    </citation>
    <scope>NUCLEOTIDE SEQUENCE [LARGE SCALE GENOMIC DNA]</scope>
    <source>
        <strain evidence="2">cv. Maze</strain>
        <tissue evidence="1">Seeds</tissue>
    </source>
</reference>
<name>A0AAV8P7X9_ENSVE</name>
<dbReference type="Proteomes" id="UP001222027">
    <property type="component" value="Unassembled WGS sequence"/>
</dbReference>
<organism evidence="1 2">
    <name type="scientific">Ensete ventricosum</name>
    <name type="common">Abyssinian banana</name>
    <name type="synonym">Musa ensete</name>
    <dbReference type="NCBI Taxonomy" id="4639"/>
    <lineage>
        <taxon>Eukaryota</taxon>
        <taxon>Viridiplantae</taxon>
        <taxon>Streptophyta</taxon>
        <taxon>Embryophyta</taxon>
        <taxon>Tracheophyta</taxon>
        <taxon>Spermatophyta</taxon>
        <taxon>Magnoliopsida</taxon>
        <taxon>Liliopsida</taxon>
        <taxon>Zingiberales</taxon>
        <taxon>Musaceae</taxon>
        <taxon>Ensete</taxon>
    </lineage>
</organism>
<dbReference type="AlphaFoldDB" id="A0AAV8P7X9"/>
<evidence type="ECO:0000313" key="2">
    <source>
        <dbReference type="Proteomes" id="UP001222027"/>
    </source>
</evidence>
<gene>
    <name evidence="1" type="ORF">OPV22_029994</name>
</gene>
<protein>
    <submittedName>
        <fullName evidence="1">Uncharacterized protein</fullName>
    </submittedName>
</protein>
<accession>A0AAV8P7X9</accession>
<comment type="caution">
    <text evidence="1">The sequence shown here is derived from an EMBL/GenBank/DDBJ whole genome shotgun (WGS) entry which is preliminary data.</text>
</comment>